<comment type="similarity">
    <text evidence="1">Belongs to the thioredoxin family. DsbA subfamily.</text>
</comment>
<keyword evidence="4" id="KW-1015">Disulfide bond</keyword>
<feature type="compositionally biased region" description="Low complexity" evidence="6">
    <location>
        <begin position="19"/>
        <end position="29"/>
    </location>
</feature>
<keyword evidence="7" id="KW-0812">Transmembrane</keyword>
<evidence type="ECO:0000256" key="4">
    <source>
        <dbReference type="ARBA" id="ARBA00023157"/>
    </source>
</evidence>
<evidence type="ECO:0000256" key="6">
    <source>
        <dbReference type="SAM" id="MobiDB-lite"/>
    </source>
</evidence>
<dbReference type="Proteomes" id="UP001240447">
    <property type="component" value="Unassembled WGS sequence"/>
</dbReference>
<accession>A0ABT9NPC8</accession>
<dbReference type="SUPFAM" id="SSF52833">
    <property type="entry name" value="Thioredoxin-like"/>
    <property type="match status" value="1"/>
</dbReference>
<evidence type="ECO:0000256" key="1">
    <source>
        <dbReference type="ARBA" id="ARBA00005791"/>
    </source>
</evidence>
<reference evidence="9 10" key="1">
    <citation type="submission" date="2023-07" db="EMBL/GenBank/DDBJ databases">
        <title>Sequencing the genomes of 1000 actinobacteria strains.</title>
        <authorList>
            <person name="Klenk H.-P."/>
        </authorList>
    </citation>
    <scope>NUCLEOTIDE SEQUENCE [LARGE SCALE GENOMIC DNA]</scope>
    <source>
        <strain evidence="9 10">GD13</strain>
    </source>
</reference>
<organism evidence="9 10">
    <name type="scientific">Nocardioides massiliensis</name>
    <dbReference type="NCBI Taxonomy" id="1325935"/>
    <lineage>
        <taxon>Bacteria</taxon>
        <taxon>Bacillati</taxon>
        <taxon>Actinomycetota</taxon>
        <taxon>Actinomycetes</taxon>
        <taxon>Propionibacteriales</taxon>
        <taxon>Nocardioidaceae</taxon>
        <taxon>Nocardioides</taxon>
    </lineage>
</organism>
<evidence type="ECO:0000256" key="3">
    <source>
        <dbReference type="ARBA" id="ARBA00023002"/>
    </source>
</evidence>
<dbReference type="GO" id="GO:0016853">
    <property type="term" value="F:isomerase activity"/>
    <property type="evidence" value="ECO:0007669"/>
    <property type="project" value="UniProtKB-KW"/>
</dbReference>
<evidence type="ECO:0000256" key="7">
    <source>
        <dbReference type="SAM" id="Phobius"/>
    </source>
</evidence>
<feature type="transmembrane region" description="Helical" evidence="7">
    <location>
        <begin position="37"/>
        <end position="58"/>
    </location>
</feature>
<name>A0ABT9NPC8_9ACTN</name>
<comment type="caution">
    <text evidence="9">The sequence shown here is derived from an EMBL/GenBank/DDBJ whole genome shotgun (WGS) entry which is preliminary data.</text>
</comment>
<feature type="domain" description="Thioredoxin-like fold" evidence="8">
    <location>
        <begin position="75"/>
        <end position="236"/>
    </location>
</feature>
<keyword evidence="3" id="KW-0560">Oxidoreductase</keyword>
<dbReference type="EMBL" id="JAUSQM010000001">
    <property type="protein sequence ID" value="MDP9822276.1"/>
    <property type="molecule type" value="Genomic_DNA"/>
</dbReference>
<keyword evidence="9" id="KW-0413">Isomerase</keyword>
<proteinExistence type="inferred from homology"/>
<keyword evidence="2" id="KW-0732">Signal</keyword>
<dbReference type="InterPro" id="IPR012336">
    <property type="entry name" value="Thioredoxin-like_fold"/>
</dbReference>
<keyword evidence="7" id="KW-1133">Transmembrane helix</keyword>
<keyword evidence="7" id="KW-0472">Membrane</keyword>
<evidence type="ECO:0000256" key="2">
    <source>
        <dbReference type="ARBA" id="ARBA00022729"/>
    </source>
</evidence>
<dbReference type="Gene3D" id="3.40.30.10">
    <property type="entry name" value="Glutaredoxin"/>
    <property type="match status" value="1"/>
</dbReference>
<dbReference type="PANTHER" id="PTHR13887:SF14">
    <property type="entry name" value="DISULFIDE BOND FORMATION PROTEIN D"/>
    <property type="match status" value="1"/>
</dbReference>
<evidence type="ECO:0000313" key="10">
    <source>
        <dbReference type="Proteomes" id="UP001240447"/>
    </source>
</evidence>
<dbReference type="InterPro" id="IPR036249">
    <property type="entry name" value="Thioredoxin-like_sf"/>
</dbReference>
<keyword evidence="10" id="KW-1185">Reference proteome</keyword>
<feature type="region of interest" description="Disordered" evidence="6">
    <location>
        <begin position="1"/>
        <end position="29"/>
    </location>
</feature>
<sequence>MSKKKSTAAAHARQRAAAERAAQMRAQQQKQERRRRVAIGAAVVVVAVALIALIAWAVTGNDKPTTPPEGATDTYGLAYGDPEAPLKVEIYEDFLCPACGAFEAEMGAELTEAADDGRVFVTFRPVAILDRSSRTDYPTRAANAVAVVLDAAGPEVAKTFHDLLYERQPTEGRAEHDDDALVAMAVEAGATEADVRPGIEDRAFEGWVDAATDAMADNGYESTPSVIVDGERIEGESIADVADQLRSRLG</sequence>
<evidence type="ECO:0000313" key="9">
    <source>
        <dbReference type="EMBL" id="MDP9822276.1"/>
    </source>
</evidence>
<dbReference type="PANTHER" id="PTHR13887">
    <property type="entry name" value="GLUTATHIONE S-TRANSFERASE KAPPA"/>
    <property type="match status" value="1"/>
</dbReference>
<gene>
    <name evidence="9" type="ORF">J2S59_002085</name>
</gene>
<protein>
    <submittedName>
        <fullName evidence="9">Protein-disulfide isomerase</fullName>
    </submittedName>
</protein>
<dbReference type="RefSeq" id="WP_181642643.1">
    <property type="nucleotide sequence ID" value="NZ_CCXJ01000783.2"/>
</dbReference>
<evidence type="ECO:0000256" key="5">
    <source>
        <dbReference type="ARBA" id="ARBA00023284"/>
    </source>
</evidence>
<evidence type="ECO:0000259" key="8">
    <source>
        <dbReference type="Pfam" id="PF13462"/>
    </source>
</evidence>
<dbReference type="Pfam" id="PF13462">
    <property type="entry name" value="Thioredoxin_4"/>
    <property type="match status" value="1"/>
</dbReference>
<keyword evidence="5" id="KW-0676">Redox-active center</keyword>